<dbReference type="Proteomes" id="UP001595697">
    <property type="component" value="Unassembled WGS sequence"/>
</dbReference>
<feature type="domain" description="DUF4214" evidence="2">
    <location>
        <begin position="217"/>
        <end position="267"/>
    </location>
</feature>
<reference evidence="4" key="1">
    <citation type="journal article" date="2019" name="Int. J. Syst. Evol. Microbiol.">
        <title>The Global Catalogue of Microorganisms (GCM) 10K type strain sequencing project: providing services to taxonomists for standard genome sequencing and annotation.</title>
        <authorList>
            <consortium name="The Broad Institute Genomics Platform"/>
            <consortium name="The Broad Institute Genome Sequencing Center for Infectious Disease"/>
            <person name="Wu L."/>
            <person name="Ma J."/>
        </authorList>
    </citation>
    <scope>NUCLEOTIDE SEQUENCE [LARGE SCALE GENOMIC DNA]</scope>
    <source>
        <strain evidence="4">TBRC 5781</strain>
    </source>
</reference>
<comment type="caution">
    <text evidence="3">The sequence shown here is derived from an EMBL/GenBank/DDBJ whole genome shotgun (WGS) entry which is preliminary data.</text>
</comment>
<dbReference type="RefSeq" id="WP_247261653.1">
    <property type="nucleotide sequence ID" value="NZ_JALJQZ010000025.1"/>
</dbReference>
<sequence length="272" mass="30577">MGIRNPLSILINGLKTACVEAEETAPIETAAAPAEVHQVKPSADTVEGPKLNLGSGHDNKVGWINVDMHERHSPDIVADVTKLVTIGDNYAAYALAQDVLEHVSRDTVLTALHEWNRVLRHDGLLEVRTTDVIAITDLMRQPERDNPEEHNRLLQCIFGTQGYVGDFHLSGFTETWMRDALEKAGFEVVYFGRHDQWLLDVVARKVSHSPPDRLITEGTNEEFIEAAYSTILKREPDDDGRAYWLSQLADGITREYIVRHFRDTNERASGND</sequence>
<gene>
    <name evidence="3" type="ORF">ACFOVS_10385</name>
</gene>
<organism evidence="3 4">
    <name type="scientific">Rhizobium lemnae</name>
    <dbReference type="NCBI Taxonomy" id="1214924"/>
    <lineage>
        <taxon>Bacteria</taxon>
        <taxon>Pseudomonadati</taxon>
        <taxon>Pseudomonadota</taxon>
        <taxon>Alphaproteobacteria</taxon>
        <taxon>Hyphomicrobiales</taxon>
        <taxon>Rhizobiaceae</taxon>
        <taxon>Rhizobium/Agrobacterium group</taxon>
        <taxon>Rhizobium</taxon>
    </lineage>
</organism>
<dbReference type="InterPro" id="IPR025282">
    <property type="entry name" value="DUF4214"/>
</dbReference>
<dbReference type="InterPro" id="IPR029063">
    <property type="entry name" value="SAM-dependent_MTases_sf"/>
</dbReference>
<keyword evidence="4" id="KW-1185">Reference proteome</keyword>
<dbReference type="SUPFAM" id="SSF53335">
    <property type="entry name" value="S-adenosyl-L-methionine-dependent methyltransferases"/>
    <property type="match status" value="1"/>
</dbReference>
<evidence type="ECO:0000313" key="3">
    <source>
        <dbReference type="EMBL" id="MFC3968528.1"/>
    </source>
</evidence>
<dbReference type="InterPro" id="IPR013216">
    <property type="entry name" value="Methyltransf_11"/>
</dbReference>
<dbReference type="Gene3D" id="3.40.50.150">
    <property type="entry name" value="Vaccinia Virus protein VP39"/>
    <property type="match status" value="1"/>
</dbReference>
<dbReference type="Pfam" id="PF13946">
    <property type="entry name" value="DUF4214"/>
    <property type="match status" value="1"/>
</dbReference>
<proteinExistence type="predicted"/>
<evidence type="ECO:0000259" key="1">
    <source>
        <dbReference type="Pfam" id="PF08241"/>
    </source>
</evidence>
<dbReference type="EMBL" id="JBHSBD010000046">
    <property type="protein sequence ID" value="MFC3968528.1"/>
    <property type="molecule type" value="Genomic_DNA"/>
</dbReference>
<name>A0ABV8E873_9HYPH</name>
<protein>
    <submittedName>
        <fullName evidence="3">DUF4214 domain-containing protein</fullName>
    </submittedName>
</protein>
<evidence type="ECO:0000313" key="4">
    <source>
        <dbReference type="Proteomes" id="UP001595697"/>
    </source>
</evidence>
<accession>A0ABV8E873</accession>
<evidence type="ECO:0000259" key="2">
    <source>
        <dbReference type="Pfam" id="PF13946"/>
    </source>
</evidence>
<feature type="domain" description="Methyltransferase type 11" evidence="1">
    <location>
        <begin position="76"/>
        <end position="125"/>
    </location>
</feature>
<dbReference type="Pfam" id="PF08241">
    <property type="entry name" value="Methyltransf_11"/>
    <property type="match status" value="1"/>
</dbReference>